<keyword evidence="6" id="KW-1185">Reference proteome</keyword>
<dbReference type="InterPro" id="IPR003598">
    <property type="entry name" value="Ig_sub2"/>
</dbReference>
<dbReference type="InterPro" id="IPR007110">
    <property type="entry name" value="Ig-like_dom"/>
</dbReference>
<dbReference type="GeneTree" id="ENSGT00940000154614"/>
<dbReference type="FunFam" id="2.60.40.10:FF:000285">
    <property type="entry name" value="Hemicentin 1"/>
    <property type="match status" value="1"/>
</dbReference>
<dbReference type="AlphaFoldDB" id="A0A7M4FT87"/>
<dbReference type="InterPro" id="IPR013098">
    <property type="entry name" value="Ig_I-set"/>
</dbReference>
<dbReference type="Ensembl" id="ENSCPRT00005006670.1">
    <property type="protein sequence ID" value="ENSCPRP00005005691.1"/>
    <property type="gene ID" value="ENSCPRG00005004076.1"/>
</dbReference>
<dbReference type="PANTHER" id="PTHR45080">
    <property type="entry name" value="CONTACTIN 5"/>
    <property type="match status" value="1"/>
</dbReference>
<proteinExistence type="predicted"/>
<dbReference type="Pfam" id="PF07679">
    <property type="entry name" value="I-set"/>
    <property type="match status" value="1"/>
</dbReference>
<organism evidence="5 6">
    <name type="scientific">Crocodylus porosus</name>
    <name type="common">Saltwater crocodile</name>
    <name type="synonym">Estuarine crocodile</name>
    <dbReference type="NCBI Taxonomy" id="8502"/>
    <lineage>
        <taxon>Eukaryota</taxon>
        <taxon>Metazoa</taxon>
        <taxon>Chordata</taxon>
        <taxon>Craniata</taxon>
        <taxon>Vertebrata</taxon>
        <taxon>Euteleostomi</taxon>
        <taxon>Archelosauria</taxon>
        <taxon>Archosauria</taxon>
        <taxon>Crocodylia</taxon>
        <taxon>Longirostres</taxon>
        <taxon>Crocodylidae</taxon>
        <taxon>Crocodylus</taxon>
    </lineage>
</organism>
<dbReference type="OMA" id="HCFLNTV"/>
<sequence length="147" mass="15470">PAVPGDQQPPWYRLPGLSVLLWLLLVPPVPPALEPSESSEDLTATQGTAVTFTCEARGSPFPTLSWLKDGEPLSWQSNLVPSSQGTQLSLEAVQPKDSGVYSCVAVNEAGEASRHFHLSVMGACSGFPRGKQGEGGLRALGMADLGE</sequence>
<evidence type="ECO:0000259" key="4">
    <source>
        <dbReference type="PROSITE" id="PS50835"/>
    </source>
</evidence>
<dbReference type="InterPro" id="IPR050958">
    <property type="entry name" value="Cell_Adh-Cytoskel_Orgn"/>
</dbReference>
<dbReference type="GO" id="GO:0050808">
    <property type="term" value="P:synapse organization"/>
    <property type="evidence" value="ECO:0007669"/>
    <property type="project" value="TreeGrafter"/>
</dbReference>
<evidence type="ECO:0000313" key="6">
    <source>
        <dbReference type="Proteomes" id="UP000594220"/>
    </source>
</evidence>
<keyword evidence="2" id="KW-1015">Disulfide bond</keyword>
<dbReference type="GO" id="GO:0007156">
    <property type="term" value="P:homophilic cell adhesion via plasma membrane adhesion molecules"/>
    <property type="evidence" value="ECO:0007669"/>
    <property type="project" value="TreeGrafter"/>
</dbReference>
<evidence type="ECO:0000313" key="5">
    <source>
        <dbReference type="Ensembl" id="ENSCPRP00005005691.1"/>
    </source>
</evidence>
<dbReference type="Gene3D" id="2.60.40.10">
    <property type="entry name" value="Immunoglobulins"/>
    <property type="match status" value="1"/>
</dbReference>
<name>A0A7M4FT87_CROPO</name>
<dbReference type="InterPro" id="IPR003599">
    <property type="entry name" value="Ig_sub"/>
</dbReference>
<dbReference type="InterPro" id="IPR013783">
    <property type="entry name" value="Ig-like_fold"/>
</dbReference>
<evidence type="ECO:0000256" key="2">
    <source>
        <dbReference type="ARBA" id="ARBA00023157"/>
    </source>
</evidence>
<evidence type="ECO:0000256" key="1">
    <source>
        <dbReference type="ARBA" id="ARBA00022729"/>
    </source>
</evidence>
<dbReference type="SMART" id="SM00409">
    <property type="entry name" value="IG"/>
    <property type="match status" value="1"/>
</dbReference>
<dbReference type="InterPro" id="IPR036179">
    <property type="entry name" value="Ig-like_dom_sf"/>
</dbReference>
<dbReference type="SUPFAM" id="SSF48726">
    <property type="entry name" value="Immunoglobulin"/>
    <property type="match status" value="1"/>
</dbReference>
<dbReference type="GO" id="GO:0030424">
    <property type="term" value="C:axon"/>
    <property type="evidence" value="ECO:0007669"/>
    <property type="project" value="TreeGrafter"/>
</dbReference>
<feature type="domain" description="Ig-like" evidence="4">
    <location>
        <begin position="31"/>
        <end position="119"/>
    </location>
</feature>
<keyword evidence="1 3" id="KW-0732">Signal</keyword>
<feature type="chain" id="PRO_5029751302" description="Ig-like domain-containing protein" evidence="3">
    <location>
        <begin position="32"/>
        <end position="147"/>
    </location>
</feature>
<dbReference type="CDD" id="cd00096">
    <property type="entry name" value="Ig"/>
    <property type="match status" value="1"/>
</dbReference>
<dbReference type="PANTHER" id="PTHR45080:SF8">
    <property type="entry name" value="IG-LIKE DOMAIN-CONTAINING PROTEIN"/>
    <property type="match status" value="1"/>
</dbReference>
<dbReference type="GO" id="GO:0005886">
    <property type="term" value="C:plasma membrane"/>
    <property type="evidence" value="ECO:0007669"/>
    <property type="project" value="TreeGrafter"/>
</dbReference>
<protein>
    <recommendedName>
        <fullName evidence="4">Ig-like domain-containing protein</fullName>
    </recommendedName>
</protein>
<evidence type="ECO:0000256" key="3">
    <source>
        <dbReference type="SAM" id="SignalP"/>
    </source>
</evidence>
<dbReference type="Proteomes" id="UP000594220">
    <property type="component" value="Unplaced"/>
</dbReference>
<dbReference type="PROSITE" id="PS50835">
    <property type="entry name" value="IG_LIKE"/>
    <property type="match status" value="1"/>
</dbReference>
<reference evidence="5" key="1">
    <citation type="submission" date="2025-08" db="UniProtKB">
        <authorList>
            <consortium name="Ensembl"/>
        </authorList>
    </citation>
    <scope>IDENTIFICATION</scope>
</reference>
<feature type="signal peptide" evidence="3">
    <location>
        <begin position="1"/>
        <end position="31"/>
    </location>
</feature>
<dbReference type="SMART" id="SM00408">
    <property type="entry name" value="IGc2"/>
    <property type="match status" value="1"/>
</dbReference>
<dbReference type="GO" id="GO:0008046">
    <property type="term" value="F:axon guidance receptor activity"/>
    <property type="evidence" value="ECO:0007669"/>
    <property type="project" value="TreeGrafter"/>
</dbReference>
<dbReference type="GO" id="GO:0043025">
    <property type="term" value="C:neuronal cell body"/>
    <property type="evidence" value="ECO:0007669"/>
    <property type="project" value="TreeGrafter"/>
</dbReference>
<accession>A0A7M4FT87</accession>
<reference evidence="5" key="2">
    <citation type="submission" date="2025-09" db="UniProtKB">
        <authorList>
            <consortium name="Ensembl"/>
        </authorList>
    </citation>
    <scope>IDENTIFICATION</scope>
</reference>